<evidence type="ECO:0000313" key="6">
    <source>
        <dbReference type="Proteomes" id="UP000248795"/>
    </source>
</evidence>
<dbReference type="GO" id="GO:0009697">
    <property type="term" value="P:salicylic acid biosynthetic process"/>
    <property type="evidence" value="ECO:0007669"/>
    <property type="project" value="TreeGrafter"/>
</dbReference>
<dbReference type="EMBL" id="QKVK01000004">
    <property type="protein sequence ID" value="PZF77079.1"/>
    <property type="molecule type" value="Genomic_DNA"/>
</dbReference>
<evidence type="ECO:0000313" key="5">
    <source>
        <dbReference type="EMBL" id="PZF77079.1"/>
    </source>
</evidence>
<dbReference type="Pfam" id="PF01817">
    <property type="entry name" value="CM_2"/>
    <property type="match status" value="1"/>
</dbReference>
<gene>
    <name evidence="5" type="ORF">DK847_09805</name>
</gene>
<sequence length="220" mass="25239">MAAGQWRGGEPWRGRQTAGLAMRRWALHRRTAGPGDRLSHRERGKASGLPRCRRGYRRFSAARRLPPRAAQDRPFRPVAARCPRRLPLRPSTRGEDGQGRAGPPALGGGPRTPPIDGARGWRQERHMSKPRHLTMSEIRKEIDRIDESLIKILAERQRWVEKAVVVKKRDGLPARDDARVRQVIDHVRVLARAHNVDPALVETMWTEMVEWFIAYEERSI</sequence>
<dbReference type="InterPro" id="IPR036263">
    <property type="entry name" value="Chorismate_II_sf"/>
</dbReference>
<dbReference type="Gene3D" id="1.20.59.10">
    <property type="entry name" value="Chorismate mutase"/>
    <property type="match status" value="1"/>
</dbReference>
<evidence type="ECO:0000256" key="2">
    <source>
        <dbReference type="ARBA" id="ARBA00023235"/>
    </source>
</evidence>
<dbReference type="EC" id="5.4.99.5" evidence="1"/>
<comment type="caution">
    <text evidence="5">The sequence shown here is derived from an EMBL/GenBank/DDBJ whole genome shotgun (WGS) entry which is preliminary data.</text>
</comment>
<accession>A0A2W2BLD8</accession>
<keyword evidence="2" id="KW-0413">Isomerase</keyword>
<dbReference type="InterPro" id="IPR002701">
    <property type="entry name" value="CM_II_prokaryot"/>
</dbReference>
<dbReference type="PROSITE" id="PS51168">
    <property type="entry name" value="CHORISMATE_MUT_2"/>
    <property type="match status" value="1"/>
</dbReference>
<proteinExistence type="predicted"/>
<evidence type="ECO:0000256" key="3">
    <source>
        <dbReference type="SAM" id="MobiDB-lite"/>
    </source>
</evidence>
<dbReference type="InterPro" id="IPR036979">
    <property type="entry name" value="CM_dom_sf"/>
</dbReference>
<feature type="region of interest" description="Disordered" evidence="3">
    <location>
        <begin position="28"/>
        <end position="128"/>
    </location>
</feature>
<protein>
    <recommendedName>
        <fullName evidence="1">chorismate mutase</fullName>
        <ecNumber evidence="1">5.4.99.5</ecNumber>
    </recommendedName>
</protein>
<dbReference type="GO" id="GO:0046417">
    <property type="term" value="P:chorismate metabolic process"/>
    <property type="evidence" value="ECO:0007669"/>
    <property type="project" value="InterPro"/>
</dbReference>
<organism evidence="5 6">
    <name type="scientific">Aestuariivirga litoralis</name>
    <dbReference type="NCBI Taxonomy" id="2650924"/>
    <lineage>
        <taxon>Bacteria</taxon>
        <taxon>Pseudomonadati</taxon>
        <taxon>Pseudomonadota</taxon>
        <taxon>Alphaproteobacteria</taxon>
        <taxon>Hyphomicrobiales</taxon>
        <taxon>Aestuariivirgaceae</taxon>
        <taxon>Aestuariivirga</taxon>
    </lineage>
</organism>
<name>A0A2W2BLD8_9HYPH</name>
<reference evidence="6" key="1">
    <citation type="submission" date="2018-06" db="EMBL/GenBank/DDBJ databases">
        <title>Aestuariibacter litoralis strain KCTC 52945T.</title>
        <authorList>
            <person name="Li X."/>
            <person name="Salam N."/>
            <person name="Li J.-L."/>
            <person name="Chen Y.-M."/>
            <person name="Yang Z.-W."/>
            <person name="Zhang L.-Y."/>
            <person name="Han M.-X."/>
            <person name="Xiao M."/>
            <person name="Li W.-J."/>
        </authorList>
    </citation>
    <scope>NUCLEOTIDE SEQUENCE [LARGE SCALE GENOMIC DNA]</scope>
    <source>
        <strain evidence="6">KCTC 52945</strain>
    </source>
</reference>
<dbReference type="PANTHER" id="PTHR38041">
    <property type="entry name" value="CHORISMATE MUTASE"/>
    <property type="match status" value="1"/>
</dbReference>
<dbReference type="SUPFAM" id="SSF48600">
    <property type="entry name" value="Chorismate mutase II"/>
    <property type="match status" value="1"/>
</dbReference>
<dbReference type="AlphaFoldDB" id="A0A2W2BLD8"/>
<evidence type="ECO:0000256" key="1">
    <source>
        <dbReference type="ARBA" id="ARBA00012404"/>
    </source>
</evidence>
<dbReference type="GO" id="GO:0004106">
    <property type="term" value="F:chorismate mutase activity"/>
    <property type="evidence" value="ECO:0007669"/>
    <property type="project" value="UniProtKB-EC"/>
</dbReference>
<dbReference type="InterPro" id="IPR051331">
    <property type="entry name" value="Chorismate_mutase-related"/>
</dbReference>
<keyword evidence="6" id="KW-1185">Reference proteome</keyword>
<evidence type="ECO:0000259" key="4">
    <source>
        <dbReference type="PROSITE" id="PS51168"/>
    </source>
</evidence>
<dbReference type="SMART" id="SM00830">
    <property type="entry name" value="CM_2"/>
    <property type="match status" value="1"/>
</dbReference>
<dbReference type="PANTHER" id="PTHR38041:SF1">
    <property type="entry name" value="CHORISMATE MUTASE"/>
    <property type="match status" value="1"/>
</dbReference>
<dbReference type="Proteomes" id="UP000248795">
    <property type="component" value="Unassembled WGS sequence"/>
</dbReference>
<feature type="compositionally biased region" description="Basic residues" evidence="3">
    <location>
        <begin position="51"/>
        <end position="61"/>
    </location>
</feature>
<feature type="domain" description="Chorismate mutase" evidence="4">
    <location>
        <begin position="129"/>
        <end position="220"/>
    </location>
</feature>